<protein>
    <submittedName>
        <fullName evidence="1">Uncharacterized protein</fullName>
    </submittedName>
</protein>
<name>A0A928DQH1_9BACT</name>
<organism evidence="1 2">
    <name type="scientific">Candidatus Avelusimicrobium gallicola</name>
    <dbReference type="NCBI Taxonomy" id="2562704"/>
    <lineage>
        <taxon>Bacteria</taxon>
        <taxon>Pseudomonadati</taxon>
        <taxon>Elusimicrobiota</taxon>
        <taxon>Elusimicrobia</taxon>
        <taxon>Elusimicrobiales</taxon>
        <taxon>Elusimicrobiaceae</taxon>
        <taxon>Candidatus Avelusimicrobium</taxon>
    </lineage>
</organism>
<reference evidence="1" key="1">
    <citation type="submission" date="2019-04" db="EMBL/GenBank/DDBJ databases">
        <title>Evolution of Biomass-Degrading Anaerobic Consortia Revealed by Metagenomics.</title>
        <authorList>
            <person name="Peng X."/>
        </authorList>
    </citation>
    <scope>NUCLEOTIDE SEQUENCE</scope>
    <source>
        <strain evidence="1">SIG66</strain>
    </source>
</reference>
<gene>
    <name evidence="1" type="ORF">E7027_05560</name>
</gene>
<evidence type="ECO:0000313" key="2">
    <source>
        <dbReference type="Proteomes" id="UP000725649"/>
    </source>
</evidence>
<comment type="caution">
    <text evidence="1">The sequence shown here is derived from an EMBL/GenBank/DDBJ whole genome shotgun (WGS) entry which is preliminary data.</text>
</comment>
<proteinExistence type="predicted"/>
<accession>A0A928DQH1</accession>
<sequence length="211" mass="23807">MRKIKRFKISPRQKEILRKLLRGGGLLRQAGFSSELEVTQYILSAFALLDPGVVYEFNQDAHWELDGDSSIHKEMFSACAVTLGSKLEPFLQEARAHGEPRNIVAGTIALEFLKNAVTFITDLVKEQATKEEYDTLEPQFVYLPPFGIAAPPKLLRESVRLEKNLAEKTLPILLSKLNADKIDLVYADGAFTPAYTTVFLVPWQKRKKGKK</sequence>
<dbReference type="AlphaFoldDB" id="A0A928DQH1"/>
<evidence type="ECO:0000313" key="1">
    <source>
        <dbReference type="EMBL" id="MBE6421575.1"/>
    </source>
</evidence>
<dbReference type="EMBL" id="SUVG01000006">
    <property type="protein sequence ID" value="MBE6421575.1"/>
    <property type="molecule type" value="Genomic_DNA"/>
</dbReference>
<dbReference type="Proteomes" id="UP000725649">
    <property type="component" value="Unassembled WGS sequence"/>
</dbReference>